<comment type="subcellular location">
    <subcellularLocation>
        <location evidence="1">Membrane</location>
        <topology evidence="1">Multi-pass membrane protein</topology>
    </subcellularLocation>
</comment>
<dbReference type="STRING" id="1742972.COMA1_20392"/>
<feature type="transmembrane region" description="Helical" evidence="7">
    <location>
        <begin position="76"/>
        <end position="98"/>
    </location>
</feature>
<reference evidence="9 10" key="1">
    <citation type="submission" date="2015-10" db="EMBL/GenBank/DDBJ databases">
        <authorList>
            <person name="Gilbert D.G."/>
        </authorList>
    </citation>
    <scope>NUCLEOTIDE SEQUENCE [LARGE SCALE GENOMIC DNA]</scope>
    <source>
        <strain evidence="9">COMA1</strain>
    </source>
</reference>
<evidence type="ECO:0000256" key="3">
    <source>
        <dbReference type="ARBA" id="ARBA00022692"/>
    </source>
</evidence>
<evidence type="ECO:0000256" key="7">
    <source>
        <dbReference type="SAM" id="Phobius"/>
    </source>
</evidence>
<dbReference type="InterPro" id="IPR036259">
    <property type="entry name" value="MFS_trans_sf"/>
</dbReference>
<feature type="transmembrane region" description="Helical" evidence="7">
    <location>
        <begin position="334"/>
        <end position="356"/>
    </location>
</feature>
<evidence type="ECO:0000313" key="9">
    <source>
        <dbReference type="EMBL" id="CUS35662.1"/>
    </source>
</evidence>
<feature type="transmembrane region" description="Helical" evidence="7">
    <location>
        <begin position="138"/>
        <end position="160"/>
    </location>
</feature>
<dbReference type="PROSITE" id="PS50850">
    <property type="entry name" value="MFS"/>
    <property type="match status" value="1"/>
</dbReference>
<feature type="transmembrane region" description="Helical" evidence="7">
    <location>
        <begin position="304"/>
        <end position="327"/>
    </location>
</feature>
<dbReference type="GO" id="GO:0015112">
    <property type="term" value="F:nitrate transmembrane transporter activity"/>
    <property type="evidence" value="ECO:0007669"/>
    <property type="project" value="InterPro"/>
</dbReference>
<gene>
    <name evidence="9" type="primary">narK</name>
    <name evidence="9" type="ORF">COMA1_20392</name>
</gene>
<sequence length="400" mass="41989">MLTIWHSVRSGHWPSLVGAWLHLMVSFMVWLLVGAMSVPLATALQLSDAEIAWLVSLPLLGGAVLRIIAGWSADRLGAWPTALVILLVELLVLVWGWLGVMEYGALQVFSVGLGVAGASFAVALPIASRAYPPSAQGLVLGLVASGNVGTVLIFFLAPRWAIAMNWHQICGLMACVVAVATVGFVVTVPRTTPDPSSDVVAWWHQAAQLIRRRSAYWLCFLYAITFGGFVGLCSLLPLLLHDVYHVDAIQAGTLAAFCGLVGSAIRPVGGFVADQHGGVRTLYYVMPIIAGAVVAVVSPSYTMAVVMMVIATAAMGFGNGVVFQLVAEWLPRDIGLVSGVVGAAGAVGGFVVPILIGTMRELSGSYEVGFWLFAGLAVCAWGTVIAALRPNGSSPVNLPS</sequence>
<feature type="transmembrane region" description="Helical" evidence="7">
    <location>
        <begin position="51"/>
        <end position="69"/>
    </location>
</feature>
<feature type="transmembrane region" description="Helical" evidence="7">
    <location>
        <begin position="251"/>
        <end position="269"/>
    </location>
</feature>
<dbReference type="EMBL" id="CZQA01000008">
    <property type="protein sequence ID" value="CUS35662.1"/>
    <property type="molecule type" value="Genomic_DNA"/>
</dbReference>
<proteinExistence type="inferred from homology"/>
<protein>
    <submittedName>
        <fullName evidence="9">Nitrate/nitrite transporter</fullName>
    </submittedName>
</protein>
<keyword evidence="5" id="KW-0534">Nitrate assimilation</keyword>
<dbReference type="Proteomes" id="UP000199032">
    <property type="component" value="Unassembled WGS sequence"/>
</dbReference>
<dbReference type="RefSeq" id="WP_090748086.1">
    <property type="nucleotide sequence ID" value="NZ_CZQA01000008.1"/>
</dbReference>
<evidence type="ECO:0000256" key="4">
    <source>
        <dbReference type="ARBA" id="ARBA00022989"/>
    </source>
</evidence>
<feature type="domain" description="Major facilitator superfamily (MFS) profile" evidence="8">
    <location>
        <begin position="15"/>
        <end position="392"/>
    </location>
</feature>
<dbReference type="InterPro" id="IPR020846">
    <property type="entry name" value="MFS_dom"/>
</dbReference>
<accession>A0A0S4LFI2</accession>
<dbReference type="GO" id="GO:0042128">
    <property type="term" value="P:nitrate assimilation"/>
    <property type="evidence" value="ECO:0007669"/>
    <property type="project" value="UniProtKB-KW"/>
</dbReference>
<name>A0A0S4LFI2_9BACT</name>
<dbReference type="SUPFAM" id="SSF103473">
    <property type="entry name" value="MFS general substrate transporter"/>
    <property type="match status" value="1"/>
</dbReference>
<dbReference type="AlphaFoldDB" id="A0A0S4LFI2"/>
<evidence type="ECO:0000313" key="10">
    <source>
        <dbReference type="Proteomes" id="UP000199032"/>
    </source>
</evidence>
<feature type="transmembrane region" description="Helical" evidence="7">
    <location>
        <begin position="20"/>
        <end position="45"/>
    </location>
</feature>
<feature type="transmembrane region" description="Helical" evidence="7">
    <location>
        <begin position="281"/>
        <end position="298"/>
    </location>
</feature>
<dbReference type="PANTHER" id="PTHR23515">
    <property type="entry name" value="HIGH-AFFINITY NITRATE TRANSPORTER 2.3"/>
    <property type="match status" value="1"/>
</dbReference>
<keyword evidence="10" id="KW-1185">Reference proteome</keyword>
<evidence type="ECO:0000256" key="6">
    <source>
        <dbReference type="ARBA" id="ARBA00023136"/>
    </source>
</evidence>
<feature type="transmembrane region" description="Helical" evidence="7">
    <location>
        <begin position="104"/>
        <end position="126"/>
    </location>
</feature>
<dbReference type="OrthoDB" id="9773404at2"/>
<comment type="similarity">
    <text evidence="2">Belongs to the major facilitator superfamily. Nitrate/nitrite porter (TC 2.A.1.8) family.</text>
</comment>
<dbReference type="InterPro" id="IPR044772">
    <property type="entry name" value="NO3_transporter"/>
</dbReference>
<keyword evidence="4 7" id="KW-1133">Transmembrane helix</keyword>
<dbReference type="Pfam" id="PF07690">
    <property type="entry name" value="MFS_1"/>
    <property type="match status" value="1"/>
</dbReference>
<keyword evidence="3 7" id="KW-0812">Transmembrane</keyword>
<evidence type="ECO:0000256" key="5">
    <source>
        <dbReference type="ARBA" id="ARBA00023063"/>
    </source>
</evidence>
<feature type="transmembrane region" description="Helical" evidence="7">
    <location>
        <begin position="166"/>
        <end position="188"/>
    </location>
</feature>
<feature type="transmembrane region" description="Helical" evidence="7">
    <location>
        <begin position="215"/>
        <end position="239"/>
    </location>
</feature>
<feature type="transmembrane region" description="Helical" evidence="7">
    <location>
        <begin position="368"/>
        <end position="388"/>
    </location>
</feature>
<keyword evidence="6 7" id="KW-0472">Membrane</keyword>
<dbReference type="InterPro" id="IPR011701">
    <property type="entry name" value="MFS"/>
</dbReference>
<dbReference type="GO" id="GO:0016020">
    <property type="term" value="C:membrane"/>
    <property type="evidence" value="ECO:0007669"/>
    <property type="project" value="UniProtKB-SubCell"/>
</dbReference>
<evidence type="ECO:0000256" key="2">
    <source>
        <dbReference type="ARBA" id="ARBA00008432"/>
    </source>
</evidence>
<evidence type="ECO:0000256" key="1">
    <source>
        <dbReference type="ARBA" id="ARBA00004141"/>
    </source>
</evidence>
<organism evidence="9 10">
    <name type="scientific">Candidatus Nitrospira nitrosa</name>
    <dbReference type="NCBI Taxonomy" id="1742972"/>
    <lineage>
        <taxon>Bacteria</taxon>
        <taxon>Pseudomonadati</taxon>
        <taxon>Nitrospirota</taxon>
        <taxon>Nitrospiria</taxon>
        <taxon>Nitrospirales</taxon>
        <taxon>Nitrospiraceae</taxon>
        <taxon>Nitrospira</taxon>
    </lineage>
</organism>
<dbReference type="Gene3D" id="1.20.1250.20">
    <property type="entry name" value="MFS general substrate transporter like domains"/>
    <property type="match status" value="2"/>
</dbReference>
<evidence type="ECO:0000259" key="8">
    <source>
        <dbReference type="PROSITE" id="PS50850"/>
    </source>
</evidence>